<dbReference type="Gene3D" id="3.40.50.150">
    <property type="entry name" value="Vaccinia Virus protein VP39"/>
    <property type="match status" value="1"/>
</dbReference>
<dbReference type="PANTHER" id="PTHR21451:SF19">
    <property type="entry name" value="ACTIVATED IN BLOCKED UNFOLDED PROTEIN RESPONSE"/>
    <property type="match status" value="1"/>
</dbReference>
<dbReference type="SUPFAM" id="SSF53335">
    <property type="entry name" value="S-adenosyl-L-methionine-dependent methyltransferases"/>
    <property type="match status" value="1"/>
</dbReference>
<evidence type="ECO:0000256" key="1">
    <source>
        <dbReference type="ARBA" id="ARBA00012190"/>
    </source>
</evidence>
<dbReference type="GO" id="GO:0140956">
    <property type="term" value="F:histone H3K79 trimethyltransferase activity"/>
    <property type="evidence" value="ECO:0007669"/>
    <property type="project" value="UniProtKB-EC"/>
</dbReference>
<dbReference type="PANTHER" id="PTHR21451">
    <property type="entry name" value="HISTONE H3 METHYLTRANSFERASE"/>
    <property type="match status" value="1"/>
</dbReference>
<evidence type="ECO:0000256" key="6">
    <source>
        <dbReference type="SAM" id="Phobius"/>
    </source>
</evidence>
<dbReference type="InterPro" id="IPR030445">
    <property type="entry name" value="H3-K79_meTrfase"/>
</dbReference>
<dbReference type="EMBL" id="CP038254">
    <property type="protein sequence ID" value="QBR83196.1"/>
    <property type="molecule type" value="Genomic_DNA"/>
</dbReference>
<reference evidence="8 9" key="1">
    <citation type="submission" date="2019-03" db="EMBL/GenBank/DDBJ databases">
        <title>Diverse conjugative elements silence natural transformation in Legionella species.</title>
        <authorList>
            <person name="Durieux I."/>
            <person name="Ginevra C."/>
            <person name="Attaiech L."/>
            <person name="Picq K."/>
            <person name="Juan P.A."/>
            <person name="Jarraud S."/>
            <person name="Charpentier X."/>
        </authorList>
    </citation>
    <scope>NUCLEOTIDE SEQUENCE [LARGE SCALE GENOMIC DNA]</scope>
    <source>
        <strain evidence="8 9">HL-0427-4011</strain>
    </source>
</reference>
<gene>
    <name evidence="8" type="ORF">E3983_01785</name>
</gene>
<protein>
    <recommendedName>
        <fullName evidence="2">Histone-lysine N-methyltransferase, H3 lysine-79 specific</fullName>
        <ecNumber evidence="1">2.1.1.360</ecNumber>
    </recommendedName>
    <alternativeName>
        <fullName evidence="4">Histone H3-K79 methyltransferase</fullName>
    </alternativeName>
</protein>
<comment type="catalytic activity">
    <reaction evidence="5">
        <text>L-lysyl(79)-[histone H3] + 3 S-adenosyl-L-methionine = N(6),N(6),N(6)-trimethyl-L-lysyl(79)-[histone H3] + 3 S-adenosyl-L-homocysteine + 3 H(+)</text>
        <dbReference type="Rhea" id="RHEA:60328"/>
        <dbReference type="Rhea" id="RHEA-COMP:15549"/>
        <dbReference type="Rhea" id="RHEA-COMP:15552"/>
        <dbReference type="ChEBI" id="CHEBI:15378"/>
        <dbReference type="ChEBI" id="CHEBI:29969"/>
        <dbReference type="ChEBI" id="CHEBI:57856"/>
        <dbReference type="ChEBI" id="CHEBI:59789"/>
        <dbReference type="ChEBI" id="CHEBI:61961"/>
        <dbReference type="EC" id="2.1.1.360"/>
    </reaction>
</comment>
<feature type="domain" description="DOT1" evidence="7">
    <location>
        <begin position="1"/>
        <end position="238"/>
    </location>
</feature>
<evidence type="ECO:0000313" key="8">
    <source>
        <dbReference type="EMBL" id="QBR83196.1"/>
    </source>
</evidence>
<keyword evidence="3" id="KW-0156">Chromatin regulator</keyword>
<dbReference type="GO" id="GO:0051726">
    <property type="term" value="P:regulation of cell cycle"/>
    <property type="evidence" value="ECO:0007669"/>
    <property type="project" value="InterPro"/>
</dbReference>
<keyword evidence="6" id="KW-0472">Membrane</keyword>
<sequence length="238" mass="27696">MDNWLYGFIACAVAVTILAYLPRWLRRYRLWRWRNHLTLDLHQRVYQQLYETVNGYALSLEARKANDAMEYVYGEIKFLPFIALLSLVSLDKDTVFYDLGSGTGKAVLACAMVFYPNKCCGIEHFENLYQTACLQQEKLSQLPLYQEKARSIHFYHANFLEFDLTDANVIFINATSFFGETWEKLNERLDSLTHCHTVITTSKLLLSKCYKLVMSTKLEVSWGLVSAYIHKRKSLAKD</sequence>
<evidence type="ECO:0000259" key="7">
    <source>
        <dbReference type="PROSITE" id="PS51569"/>
    </source>
</evidence>
<organism evidence="8 9">
    <name type="scientific">Legionella israelensis</name>
    <dbReference type="NCBI Taxonomy" id="454"/>
    <lineage>
        <taxon>Bacteria</taxon>
        <taxon>Pseudomonadati</taxon>
        <taxon>Pseudomonadota</taxon>
        <taxon>Gammaproteobacteria</taxon>
        <taxon>Legionellales</taxon>
        <taxon>Legionellaceae</taxon>
        <taxon>Legionella</taxon>
    </lineage>
</organism>
<name>A0AAX1EDK5_9GAMM</name>
<evidence type="ECO:0000256" key="2">
    <source>
        <dbReference type="ARBA" id="ARBA00020987"/>
    </source>
</evidence>
<dbReference type="Pfam" id="PF08123">
    <property type="entry name" value="DOT1"/>
    <property type="match status" value="1"/>
</dbReference>
<evidence type="ECO:0000313" key="9">
    <source>
        <dbReference type="Proteomes" id="UP000295517"/>
    </source>
</evidence>
<dbReference type="InterPro" id="IPR025789">
    <property type="entry name" value="DOT1_dom"/>
</dbReference>
<dbReference type="EC" id="2.1.1.360" evidence="1"/>
<dbReference type="Proteomes" id="UP000295517">
    <property type="component" value="Chromosome"/>
</dbReference>
<dbReference type="PROSITE" id="PS51569">
    <property type="entry name" value="DOT1"/>
    <property type="match status" value="1"/>
</dbReference>
<dbReference type="InterPro" id="IPR029063">
    <property type="entry name" value="SAM-dependent_MTases_sf"/>
</dbReference>
<keyword evidence="6" id="KW-0812">Transmembrane</keyword>
<dbReference type="RefSeq" id="WP_135059653.1">
    <property type="nucleotide sequence ID" value="NZ_CP038254.1"/>
</dbReference>
<dbReference type="AlphaFoldDB" id="A0AAX1EDK5"/>
<accession>A0AAX1EDK5</accession>
<evidence type="ECO:0000256" key="5">
    <source>
        <dbReference type="ARBA" id="ARBA00047770"/>
    </source>
</evidence>
<evidence type="ECO:0000256" key="3">
    <source>
        <dbReference type="ARBA" id="ARBA00022853"/>
    </source>
</evidence>
<feature type="transmembrane region" description="Helical" evidence="6">
    <location>
        <begin position="6"/>
        <end position="25"/>
    </location>
</feature>
<proteinExistence type="predicted"/>
<evidence type="ECO:0000256" key="4">
    <source>
        <dbReference type="ARBA" id="ARBA00029821"/>
    </source>
</evidence>
<keyword evidence="6" id="KW-1133">Transmembrane helix</keyword>